<comment type="subcellular location">
    <subcellularLocation>
        <location evidence="2">Cytoplasm</location>
    </subcellularLocation>
</comment>
<dbReference type="InterPro" id="IPR002008">
    <property type="entry name" value="DNA_pol_X_beta-like"/>
</dbReference>
<proteinExistence type="predicted"/>
<dbReference type="Proteomes" id="UP000095228">
    <property type="component" value="Chromosome"/>
</dbReference>
<dbReference type="SMART" id="SM00278">
    <property type="entry name" value="HhH1"/>
    <property type="match status" value="3"/>
</dbReference>
<gene>
    <name evidence="25" type="primary">polX</name>
    <name evidence="25" type="ORF">Verru16b_02899</name>
</gene>
<keyword evidence="15" id="KW-0234">DNA repair</keyword>
<dbReference type="SMART" id="SM00483">
    <property type="entry name" value="POLXc"/>
    <property type="match status" value="1"/>
</dbReference>
<feature type="domain" description="Helix-hairpin-helix DNA-binding motif class 1" evidence="22">
    <location>
        <begin position="57"/>
        <end position="76"/>
    </location>
</feature>
<dbReference type="PANTHER" id="PTHR36928">
    <property type="entry name" value="PHOSPHATASE YCDX-RELATED"/>
    <property type="match status" value="1"/>
</dbReference>
<dbReference type="Pfam" id="PF14791">
    <property type="entry name" value="DNA_pol_B_thumb"/>
    <property type="match status" value="1"/>
</dbReference>
<evidence type="ECO:0000256" key="5">
    <source>
        <dbReference type="ARBA" id="ARBA00020020"/>
    </source>
</evidence>
<dbReference type="SUPFAM" id="SSF47781">
    <property type="entry name" value="RuvA domain 2-like"/>
    <property type="match status" value="1"/>
</dbReference>
<comment type="catalytic activity">
    <reaction evidence="21">
        <text>DNA(n) + a 2'-deoxyribonucleoside 5'-triphosphate = DNA(n+1) + diphosphate</text>
        <dbReference type="Rhea" id="RHEA:22508"/>
        <dbReference type="Rhea" id="RHEA-COMP:17339"/>
        <dbReference type="Rhea" id="RHEA-COMP:17340"/>
        <dbReference type="ChEBI" id="CHEBI:33019"/>
        <dbReference type="ChEBI" id="CHEBI:61560"/>
        <dbReference type="ChEBI" id="CHEBI:173112"/>
        <dbReference type="EC" id="2.7.7.7"/>
    </reaction>
</comment>
<comment type="catalytic activity">
    <reaction evidence="18">
        <text>2'-deoxyribonucleotide-(2'-deoxyribose 5'-phosphate)-2'-deoxyribonucleotide-DNA = a 3'-end 2'-deoxyribonucleotide-(2,3-dehydro-2,3-deoxyribose 5'-phosphate)-DNA + a 5'-end 5'-phospho-2'-deoxyribonucleoside-DNA + H(+)</text>
        <dbReference type="Rhea" id="RHEA:66592"/>
        <dbReference type="Rhea" id="RHEA-COMP:13180"/>
        <dbReference type="Rhea" id="RHEA-COMP:16897"/>
        <dbReference type="Rhea" id="RHEA-COMP:17067"/>
        <dbReference type="ChEBI" id="CHEBI:15378"/>
        <dbReference type="ChEBI" id="CHEBI:136412"/>
        <dbReference type="ChEBI" id="CHEBI:157695"/>
        <dbReference type="ChEBI" id="CHEBI:167181"/>
        <dbReference type="EC" id="4.2.99.18"/>
    </reaction>
</comment>
<keyword evidence="11" id="KW-0227">DNA damage</keyword>
<name>A0A1D8AY43_9BACT</name>
<reference evidence="25 26" key="1">
    <citation type="submission" date="2016-06" db="EMBL/GenBank/DDBJ databases">
        <title>Three novel species with peptidoglycan cell walls form the new genus Lacunisphaera gen. nov. in the family Opitutaceae of the verrucomicrobial subdivision 4.</title>
        <authorList>
            <person name="Rast P."/>
            <person name="Gloeckner I."/>
            <person name="Jogler M."/>
            <person name="Boedeker C."/>
            <person name="Jeske O."/>
            <person name="Wiegand S."/>
            <person name="Reinhardt R."/>
            <person name="Schumann P."/>
            <person name="Rohde M."/>
            <person name="Spring S."/>
            <person name="Gloeckner F.O."/>
            <person name="Jogler C."/>
        </authorList>
    </citation>
    <scope>NUCLEOTIDE SEQUENCE [LARGE SCALE GENOMIC DNA]</scope>
    <source>
        <strain evidence="25 26">IG16b</strain>
    </source>
</reference>
<keyword evidence="13" id="KW-0239">DNA-directed DNA polymerase</keyword>
<dbReference type="Gene3D" id="3.20.20.140">
    <property type="entry name" value="Metal-dependent hydrolases"/>
    <property type="match status" value="1"/>
</dbReference>
<dbReference type="STRING" id="1838286.Verru16b_02899"/>
<keyword evidence="25" id="KW-0269">Exonuclease</keyword>
<evidence type="ECO:0000256" key="10">
    <source>
        <dbReference type="ARBA" id="ARBA00022705"/>
    </source>
</evidence>
<dbReference type="InterPro" id="IPR003141">
    <property type="entry name" value="Pol/His_phosphatase_N"/>
</dbReference>
<keyword evidence="26" id="KW-1185">Reference proteome</keyword>
<evidence type="ECO:0000259" key="24">
    <source>
        <dbReference type="SMART" id="SM00483"/>
    </source>
</evidence>
<keyword evidence="7" id="KW-0237">DNA synthesis</keyword>
<keyword evidence="25" id="KW-0378">Hydrolase</keyword>
<dbReference type="EMBL" id="CP016094">
    <property type="protein sequence ID" value="AOS45810.1"/>
    <property type="molecule type" value="Genomic_DNA"/>
</dbReference>
<evidence type="ECO:0000256" key="15">
    <source>
        <dbReference type="ARBA" id="ARBA00023204"/>
    </source>
</evidence>
<evidence type="ECO:0000259" key="22">
    <source>
        <dbReference type="SMART" id="SM00278"/>
    </source>
</evidence>
<dbReference type="InterPro" id="IPR004013">
    <property type="entry name" value="PHP_dom"/>
</dbReference>
<keyword evidence="6" id="KW-0488">Methylation</keyword>
<evidence type="ECO:0000256" key="4">
    <source>
        <dbReference type="ARBA" id="ARBA00012720"/>
    </source>
</evidence>
<feature type="domain" description="DNA-directed DNA polymerase X" evidence="24">
    <location>
        <begin position="6"/>
        <end position="336"/>
    </location>
</feature>
<organism evidence="25 26">
    <name type="scientific">Lacunisphaera limnophila</name>
    <dbReference type="NCBI Taxonomy" id="1838286"/>
    <lineage>
        <taxon>Bacteria</taxon>
        <taxon>Pseudomonadati</taxon>
        <taxon>Verrucomicrobiota</taxon>
        <taxon>Opitutia</taxon>
        <taxon>Opitutales</taxon>
        <taxon>Opitutaceae</taxon>
        <taxon>Lacunisphaera</taxon>
    </lineage>
</organism>
<dbReference type="Gene3D" id="1.10.150.110">
    <property type="entry name" value="DNA polymerase beta, N-terminal domain-like"/>
    <property type="match status" value="1"/>
</dbReference>
<dbReference type="InterPro" id="IPR010996">
    <property type="entry name" value="HHH_MUS81"/>
</dbReference>
<evidence type="ECO:0000256" key="17">
    <source>
        <dbReference type="ARBA" id="ARBA00035726"/>
    </source>
</evidence>
<feature type="domain" description="Polymerase/histidinol phosphatase N-terminal" evidence="23">
    <location>
        <begin position="360"/>
        <end position="440"/>
    </location>
</feature>
<evidence type="ECO:0000256" key="6">
    <source>
        <dbReference type="ARBA" id="ARBA00022481"/>
    </source>
</evidence>
<dbReference type="GO" id="GO:0008270">
    <property type="term" value="F:zinc ion binding"/>
    <property type="evidence" value="ECO:0007669"/>
    <property type="project" value="TreeGrafter"/>
</dbReference>
<dbReference type="InterPro" id="IPR022311">
    <property type="entry name" value="PolX-like"/>
</dbReference>
<keyword evidence="12" id="KW-0832">Ubl conjugation</keyword>
<dbReference type="GO" id="GO:0042578">
    <property type="term" value="F:phosphoric ester hydrolase activity"/>
    <property type="evidence" value="ECO:0007669"/>
    <property type="project" value="TreeGrafter"/>
</dbReference>
<keyword evidence="25" id="KW-0540">Nuclease</keyword>
<dbReference type="Pfam" id="PF02811">
    <property type="entry name" value="PHP"/>
    <property type="match status" value="1"/>
</dbReference>
<evidence type="ECO:0000256" key="13">
    <source>
        <dbReference type="ARBA" id="ARBA00022932"/>
    </source>
</evidence>
<dbReference type="InterPro" id="IPR016195">
    <property type="entry name" value="Pol/histidinol_Pase-like"/>
</dbReference>
<dbReference type="InterPro" id="IPR027421">
    <property type="entry name" value="DNA_pol_lamdba_lyase_dom_sf"/>
</dbReference>
<comment type="function">
    <text evidence="20">Repair polymerase that plays a key role in base-excision repair. During this process, the damaged base is excised by specific DNA glycosylases, the DNA backbone is nicked at the abasic site by an apurinic/apyrimidic (AP) endonuclease, and POLB removes 5'-deoxyribose-phosphate from the preincised AP site acting as a 5'-deoxyribose-phosphate lyase (5'-dRP lyase); through its DNA polymerase activity, it adds one nucleotide to the 3' end of the arising single-nucleotide gap. Conducts 'gap-filling' DNA synthesis in a stepwise distributive fashion rather than in a processive fashion as for other DNA polymerases. It is also able to cleave sugar-phosphate bonds 3' to an intact AP site, acting as an AP lyase.</text>
</comment>
<dbReference type="GO" id="GO:0003677">
    <property type="term" value="F:DNA binding"/>
    <property type="evidence" value="ECO:0007669"/>
    <property type="project" value="InterPro"/>
</dbReference>
<evidence type="ECO:0000256" key="3">
    <source>
        <dbReference type="ARBA" id="ARBA00012417"/>
    </source>
</evidence>
<evidence type="ECO:0000256" key="19">
    <source>
        <dbReference type="ARBA" id="ARBA00044678"/>
    </source>
</evidence>
<dbReference type="InterPro" id="IPR043519">
    <property type="entry name" value="NT_sf"/>
</dbReference>
<dbReference type="NCBIfam" id="NF006375">
    <property type="entry name" value="PRK08609.1"/>
    <property type="match status" value="1"/>
</dbReference>
<accession>A0A1D8AY43</accession>
<dbReference type="AlphaFoldDB" id="A0A1D8AY43"/>
<dbReference type="GO" id="GO:0140078">
    <property type="term" value="F:class I DNA-(apurinic or apyrimidinic site) endonuclease activity"/>
    <property type="evidence" value="ECO:0007669"/>
    <property type="project" value="UniProtKB-EC"/>
</dbReference>
<dbReference type="EC" id="4.2.99.18" evidence="4"/>
<keyword evidence="10" id="KW-0235">DNA replication</keyword>
<dbReference type="Gene3D" id="3.30.210.10">
    <property type="entry name" value="DNA polymerase, thumb domain"/>
    <property type="match status" value="1"/>
</dbReference>
<dbReference type="GO" id="GO:0003887">
    <property type="term" value="F:DNA-directed DNA polymerase activity"/>
    <property type="evidence" value="ECO:0007669"/>
    <property type="project" value="UniProtKB-KW"/>
</dbReference>
<protein>
    <recommendedName>
        <fullName evidence="5">DNA polymerase beta</fullName>
        <ecNumber evidence="3">2.7.7.7</ecNumber>
        <ecNumber evidence="4">4.2.99.18</ecNumber>
    </recommendedName>
    <alternativeName>
        <fullName evidence="16">5'-deoxyribose-phosphate lyase</fullName>
    </alternativeName>
    <alternativeName>
        <fullName evidence="17">AP lyase</fullName>
    </alternativeName>
</protein>
<dbReference type="PATRIC" id="fig|1838286.3.peg.2912"/>
<evidence type="ECO:0000256" key="11">
    <source>
        <dbReference type="ARBA" id="ARBA00022763"/>
    </source>
</evidence>
<evidence type="ECO:0000256" key="18">
    <source>
        <dbReference type="ARBA" id="ARBA00044632"/>
    </source>
</evidence>
<dbReference type="SUPFAM" id="SSF47802">
    <property type="entry name" value="DNA polymerase beta, N-terminal domain-like"/>
    <property type="match status" value="1"/>
</dbReference>
<dbReference type="InterPro" id="IPR002054">
    <property type="entry name" value="DNA-dir_DNA_pol_X"/>
</dbReference>
<dbReference type="InterPro" id="IPR037160">
    <property type="entry name" value="DNA_Pol_thumb_sf"/>
</dbReference>
<evidence type="ECO:0000256" key="14">
    <source>
        <dbReference type="ARBA" id="ARBA00023053"/>
    </source>
</evidence>
<dbReference type="CDD" id="cd00141">
    <property type="entry name" value="NT_POLXc"/>
    <property type="match status" value="1"/>
</dbReference>
<dbReference type="PANTHER" id="PTHR36928:SF1">
    <property type="entry name" value="PHOSPHATASE YCDX-RELATED"/>
    <property type="match status" value="1"/>
</dbReference>
<evidence type="ECO:0000256" key="8">
    <source>
        <dbReference type="ARBA" id="ARBA00022679"/>
    </source>
</evidence>
<evidence type="ECO:0000313" key="26">
    <source>
        <dbReference type="Proteomes" id="UP000095228"/>
    </source>
</evidence>
<keyword evidence="8" id="KW-0808">Transferase</keyword>
<keyword evidence="9" id="KW-0548">Nucleotidyltransferase</keyword>
<dbReference type="FunFam" id="3.20.20.140:FF:000047">
    <property type="entry name" value="PHP domain-containing protein"/>
    <property type="match status" value="1"/>
</dbReference>
<dbReference type="InterPro" id="IPR003583">
    <property type="entry name" value="Hlx-hairpin-Hlx_DNA-bd_motif"/>
</dbReference>
<feature type="domain" description="Helix-hairpin-helix DNA-binding motif class 1" evidence="22">
    <location>
        <begin position="132"/>
        <end position="151"/>
    </location>
</feature>
<comment type="cofactor">
    <cofactor evidence="1">
        <name>Mg(2+)</name>
        <dbReference type="ChEBI" id="CHEBI:18420"/>
    </cofactor>
</comment>
<dbReference type="GO" id="GO:0005829">
    <property type="term" value="C:cytosol"/>
    <property type="evidence" value="ECO:0007669"/>
    <property type="project" value="TreeGrafter"/>
</dbReference>
<keyword evidence="14" id="KW-0915">Sodium</keyword>
<dbReference type="EC" id="2.7.7.7" evidence="3"/>
<dbReference type="PIRSF" id="PIRSF005047">
    <property type="entry name" value="UCP005047_YshC"/>
    <property type="match status" value="1"/>
</dbReference>
<dbReference type="Pfam" id="PF14520">
    <property type="entry name" value="HHH_5"/>
    <property type="match status" value="1"/>
</dbReference>
<dbReference type="SMART" id="SM00481">
    <property type="entry name" value="POLIIIAc"/>
    <property type="match status" value="1"/>
</dbReference>
<dbReference type="InterPro" id="IPR050243">
    <property type="entry name" value="PHP_phosphatase"/>
</dbReference>
<evidence type="ECO:0000256" key="12">
    <source>
        <dbReference type="ARBA" id="ARBA00022843"/>
    </source>
</evidence>
<dbReference type="Gene3D" id="3.30.460.10">
    <property type="entry name" value="Beta Polymerase, domain 2"/>
    <property type="match status" value="1"/>
</dbReference>
<dbReference type="Pfam" id="PF14716">
    <property type="entry name" value="HHH_8"/>
    <property type="match status" value="1"/>
</dbReference>
<evidence type="ECO:0000256" key="2">
    <source>
        <dbReference type="ARBA" id="ARBA00004496"/>
    </source>
</evidence>
<comment type="catalytic activity">
    <reaction evidence="19">
        <text>a 5'-end 2'-deoxyribose-2'-deoxyribonucleotide-DNA = (2E,4S)-4-hydroxypenten-2-al-5-phosphate + a 5'-end 5'-phospho-2'-deoxyribonucleoside-DNA + H(+)</text>
        <dbReference type="Rhea" id="RHEA:76255"/>
        <dbReference type="Rhea" id="RHEA-COMP:13180"/>
        <dbReference type="Rhea" id="RHEA-COMP:18657"/>
        <dbReference type="ChEBI" id="CHEBI:15378"/>
        <dbReference type="ChEBI" id="CHEBI:136412"/>
        <dbReference type="ChEBI" id="CHEBI:195194"/>
        <dbReference type="ChEBI" id="CHEBI:195195"/>
    </reaction>
</comment>
<dbReference type="InterPro" id="IPR047967">
    <property type="entry name" value="PolX_PHP"/>
</dbReference>
<dbReference type="SUPFAM" id="SSF81301">
    <property type="entry name" value="Nucleotidyltransferase"/>
    <property type="match status" value="1"/>
</dbReference>
<dbReference type="PRINTS" id="PR00870">
    <property type="entry name" value="DNAPOLXBETA"/>
</dbReference>
<dbReference type="GO" id="GO:0006281">
    <property type="term" value="P:DNA repair"/>
    <property type="evidence" value="ECO:0007669"/>
    <property type="project" value="UniProtKB-KW"/>
</dbReference>
<evidence type="ECO:0000256" key="21">
    <source>
        <dbReference type="ARBA" id="ARBA00049244"/>
    </source>
</evidence>
<dbReference type="InterPro" id="IPR010994">
    <property type="entry name" value="RuvA_2-like"/>
</dbReference>
<sequence>MGVGLMTKTDIAAVLTEIGVLMELKGENPFKIRAYQSGSRLLEAMSEGELAQRVEAGTLEEVKGIGEALAQKISELHRTGRLEFHEKLKASLPPGLLEIMAIPGVGPKKVKALYDKLGIDSIAALQAACVAGKVATLEGFGEKTQEKILQGIANREAYGRRHLWIEAQEAGAPILAGLRALPQVQQVESCGSLRRRMETVGDLDFLVATTEPGPVVAWFVGQAEVKEITAQGDLKASVRLKSGLQADLRLVPPEQFVFTLHHLTGSKDHNVLMRQRALERGLSLSEWGLFPAEEKHGATVEARKEGAAGPKSLPAKTEADLFAALGLAFIPPELREGLGEIEAAEQGGLPELVTVADIRGVFHNHTTASDGHNTLEEMTAAAEALGLEYLGIADHSKSSFQARGLDEARLLEQVAAIRKLNESKQFKTWVFAGTECDILPDGRLDFSPEVLAQLDYVVVSVHSSFKQERDVMTARIIKALESPHVTMLGHLTGRLLLEREPYAVDIDRVIDAAIANGVAIELNASPMRLDLDWRHWRKAAAKGLLTSINPDAHRTAQLEYFRVGVGTARKGWLTKKSVLTTKPLEEMKAWLAARR</sequence>
<evidence type="ECO:0000256" key="16">
    <source>
        <dbReference type="ARBA" id="ARBA00035717"/>
    </source>
</evidence>
<evidence type="ECO:0000256" key="20">
    <source>
        <dbReference type="ARBA" id="ARBA00045548"/>
    </source>
</evidence>
<dbReference type="KEGG" id="obg:Verru16b_02899"/>
<evidence type="ECO:0000256" key="9">
    <source>
        <dbReference type="ARBA" id="ARBA00022695"/>
    </source>
</evidence>
<dbReference type="CDD" id="cd07436">
    <property type="entry name" value="PHP_PolX"/>
    <property type="match status" value="1"/>
</dbReference>
<dbReference type="GO" id="GO:0004527">
    <property type="term" value="F:exonuclease activity"/>
    <property type="evidence" value="ECO:0007669"/>
    <property type="project" value="UniProtKB-KW"/>
</dbReference>
<evidence type="ECO:0000256" key="1">
    <source>
        <dbReference type="ARBA" id="ARBA00001946"/>
    </source>
</evidence>
<evidence type="ECO:0000313" key="25">
    <source>
        <dbReference type="EMBL" id="AOS45810.1"/>
    </source>
</evidence>
<dbReference type="InterPro" id="IPR029398">
    <property type="entry name" value="PolB_thumb"/>
</dbReference>
<feature type="domain" description="Helix-hairpin-helix DNA-binding motif class 1" evidence="22">
    <location>
        <begin position="97"/>
        <end position="116"/>
    </location>
</feature>
<evidence type="ECO:0000256" key="7">
    <source>
        <dbReference type="ARBA" id="ARBA00022634"/>
    </source>
</evidence>
<dbReference type="Gene3D" id="1.10.150.20">
    <property type="entry name" value="5' to 3' exonuclease, C-terminal subdomain"/>
    <property type="match status" value="1"/>
</dbReference>
<evidence type="ECO:0000259" key="23">
    <source>
        <dbReference type="SMART" id="SM00481"/>
    </source>
</evidence>
<dbReference type="SUPFAM" id="SSF89550">
    <property type="entry name" value="PHP domain-like"/>
    <property type="match status" value="1"/>
</dbReference>